<organism evidence="2 3">
    <name type="scientific">Streptosporangium lutulentum</name>
    <dbReference type="NCBI Taxonomy" id="1461250"/>
    <lineage>
        <taxon>Bacteria</taxon>
        <taxon>Bacillati</taxon>
        <taxon>Actinomycetota</taxon>
        <taxon>Actinomycetes</taxon>
        <taxon>Streptosporangiales</taxon>
        <taxon>Streptosporangiaceae</taxon>
        <taxon>Streptosporangium</taxon>
    </lineage>
</organism>
<reference evidence="2 3" key="1">
    <citation type="submission" date="2023-07" db="EMBL/GenBank/DDBJ databases">
        <title>Sequencing the genomes of 1000 actinobacteria strains.</title>
        <authorList>
            <person name="Klenk H.-P."/>
        </authorList>
    </citation>
    <scope>NUCLEOTIDE SEQUENCE [LARGE SCALE GENOMIC DNA]</scope>
    <source>
        <strain evidence="2 3">DSM 46740</strain>
    </source>
</reference>
<accession>A0ABT9QF12</accession>
<protein>
    <recommendedName>
        <fullName evidence="4">DUF3105 domain-containing protein</fullName>
    </recommendedName>
</protein>
<feature type="transmembrane region" description="Helical" evidence="1">
    <location>
        <begin position="12"/>
        <end position="36"/>
    </location>
</feature>
<dbReference type="RefSeq" id="WP_307560940.1">
    <property type="nucleotide sequence ID" value="NZ_JAUSQU010000001.1"/>
</dbReference>
<proteinExistence type="predicted"/>
<keyword evidence="3" id="KW-1185">Reference proteome</keyword>
<evidence type="ECO:0000313" key="3">
    <source>
        <dbReference type="Proteomes" id="UP001225356"/>
    </source>
</evidence>
<evidence type="ECO:0008006" key="4">
    <source>
        <dbReference type="Google" id="ProtNLM"/>
    </source>
</evidence>
<evidence type="ECO:0000313" key="2">
    <source>
        <dbReference type="EMBL" id="MDP9845357.1"/>
    </source>
</evidence>
<gene>
    <name evidence="2" type="ORF">J2853_004568</name>
</gene>
<name>A0ABT9QF12_9ACTN</name>
<keyword evidence="1" id="KW-0812">Transmembrane</keyword>
<dbReference type="EMBL" id="JAUSQU010000001">
    <property type="protein sequence ID" value="MDP9845357.1"/>
    <property type="molecule type" value="Genomic_DNA"/>
</dbReference>
<evidence type="ECO:0000256" key="1">
    <source>
        <dbReference type="SAM" id="Phobius"/>
    </source>
</evidence>
<keyword evidence="1" id="KW-1133">Transmembrane helix</keyword>
<sequence>MRAEQKRKERRTAFLMWGSGGAVIVLLVGLVGFYIVNERSASSLDAVKSFQYLGSEHTTDPVTYKEVPPVGGPHAPPPDWQNCGIYDQPVANEKAVHSLEHGTVWITYRPDLPQAQVEQLRELVRKQQDYVLLSPYQGIPSPIVISSWSKQLTGITDAGDPRLARFISKFKNGPDAPEVGAACTGGTGDPLS</sequence>
<dbReference type="Proteomes" id="UP001225356">
    <property type="component" value="Unassembled WGS sequence"/>
</dbReference>
<keyword evidence="1" id="KW-0472">Membrane</keyword>
<dbReference type="Pfam" id="PF11303">
    <property type="entry name" value="DUF3105"/>
    <property type="match status" value="1"/>
</dbReference>
<comment type="caution">
    <text evidence="2">The sequence shown here is derived from an EMBL/GenBank/DDBJ whole genome shotgun (WGS) entry which is preliminary data.</text>
</comment>
<dbReference type="InterPro" id="IPR021454">
    <property type="entry name" value="DUF3105"/>
</dbReference>